<dbReference type="EMBL" id="JADQDM010000011">
    <property type="protein sequence ID" value="MBF9223021.1"/>
    <property type="molecule type" value="Genomic_DNA"/>
</dbReference>
<name>A0ABS0I7S3_9BACT</name>
<evidence type="ECO:0000313" key="1">
    <source>
        <dbReference type="EMBL" id="MBF9223021.1"/>
    </source>
</evidence>
<reference evidence="1 2" key="1">
    <citation type="submission" date="2020-11" db="EMBL/GenBank/DDBJ databases">
        <authorList>
            <person name="Kim M.K."/>
        </authorList>
    </citation>
    <scope>NUCLEOTIDE SEQUENCE [LARGE SCALE GENOMIC DNA]</scope>
    <source>
        <strain evidence="1 2">BT662</strain>
    </source>
</reference>
<sequence length="90" mass="10091">MLLTTYERLRITHRTLLHPPLAPAAFRQLVQELPAHLNDIEAQRPGLQNEVAGCRDYVERLAGYLAGHADVDHVLLVEGLHRCLASLFGK</sequence>
<dbReference type="RefSeq" id="WP_196294468.1">
    <property type="nucleotide sequence ID" value="NZ_JADQDM010000011.1"/>
</dbReference>
<gene>
    <name evidence="1" type="ORF">I2H31_18100</name>
</gene>
<keyword evidence="2" id="KW-1185">Reference proteome</keyword>
<dbReference type="Proteomes" id="UP000618931">
    <property type="component" value="Unassembled WGS sequence"/>
</dbReference>
<accession>A0ABS0I7S3</accession>
<comment type="caution">
    <text evidence="1">The sequence shown here is derived from an EMBL/GenBank/DDBJ whole genome shotgun (WGS) entry which is preliminary data.</text>
</comment>
<proteinExistence type="predicted"/>
<organism evidence="1 2">
    <name type="scientific">Hymenobacter ruricola</name>
    <dbReference type="NCBI Taxonomy" id="2791023"/>
    <lineage>
        <taxon>Bacteria</taxon>
        <taxon>Pseudomonadati</taxon>
        <taxon>Bacteroidota</taxon>
        <taxon>Cytophagia</taxon>
        <taxon>Cytophagales</taxon>
        <taxon>Hymenobacteraceae</taxon>
        <taxon>Hymenobacter</taxon>
    </lineage>
</organism>
<protein>
    <submittedName>
        <fullName evidence="1">Uncharacterized protein</fullName>
    </submittedName>
</protein>
<evidence type="ECO:0000313" key="2">
    <source>
        <dbReference type="Proteomes" id="UP000618931"/>
    </source>
</evidence>